<dbReference type="EMBL" id="BLAY01000066">
    <property type="protein sequence ID" value="GET39471.1"/>
    <property type="molecule type" value="Genomic_DNA"/>
</dbReference>
<evidence type="ECO:0000313" key="3">
    <source>
        <dbReference type="Proteomes" id="UP001050975"/>
    </source>
</evidence>
<feature type="domain" description="DUF6888" evidence="1">
    <location>
        <begin position="2"/>
        <end position="36"/>
    </location>
</feature>
<proteinExistence type="predicted"/>
<dbReference type="InterPro" id="IPR054181">
    <property type="entry name" value="DUF6888"/>
</dbReference>
<organism evidence="2 3">
    <name type="scientific">Microseira wollei NIES-4236</name>
    <dbReference type="NCBI Taxonomy" id="2530354"/>
    <lineage>
        <taxon>Bacteria</taxon>
        <taxon>Bacillati</taxon>
        <taxon>Cyanobacteriota</taxon>
        <taxon>Cyanophyceae</taxon>
        <taxon>Oscillatoriophycideae</taxon>
        <taxon>Aerosakkonematales</taxon>
        <taxon>Aerosakkonemataceae</taxon>
        <taxon>Microseira</taxon>
    </lineage>
</organism>
<protein>
    <recommendedName>
        <fullName evidence="1">DUF6888 domain-containing protein</fullName>
    </recommendedName>
</protein>
<sequence>MMYRPIYLVRLDERTSEVVIIAGDETQIAIEPDGKWTYKA</sequence>
<name>A0AAV3XDF7_9CYAN</name>
<comment type="caution">
    <text evidence="2">The sequence shown here is derived from an EMBL/GenBank/DDBJ whole genome shotgun (WGS) entry which is preliminary data.</text>
</comment>
<accession>A0AAV3XDF7</accession>
<evidence type="ECO:0000313" key="2">
    <source>
        <dbReference type="EMBL" id="GET39471.1"/>
    </source>
</evidence>
<dbReference type="Pfam" id="PF21828">
    <property type="entry name" value="DUF6888"/>
    <property type="match status" value="1"/>
</dbReference>
<dbReference type="AlphaFoldDB" id="A0AAV3XDF7"/>
<gene>
    <name evidence="2" type="ORF">MiSe_42400</name>
</gene>
<reference evidence="2" key="1">
    <citation type="submission" date="2019-10" db="EMBL/GenBank/DDBJ databases">
        <title>Draft genome sequece of Microseira wollei NIES-4236.</title>
        <authorList>
            <person name="Yamaguchi H."/>
            <person name="Suzuki S."/>
            <person name="Kawachi M."/>
        </authorList>
    </citation>
    <scope>NUCLEOTIDE SEQUENCE</scope>
    <source>
        <strain evidence="2">NIES-4236</strain>
    </source>
</reference>
<evidence type="ECO:0000259" key="1">
    <source>
        <dbReference type="Pfam" id="PF21828"/>
    </source>
</evidence>
<dbReference type="Proteomes" id="UP001050975">
    <property type="component" value="Unassembled WGS sequence"/>
</dbReference>
<keyword evidence="3" id="KW-1185">Reference proteome</keyword>